<proteinExistence type="predicted"/>
<evidence type="ECO:0000313" key="3">
    <source>
        <dbReference type="Proteomes" id="UP000664132"/>
    </source>
</evidence>
<feature type="region of interest" description="Disordered" evidence="1">
    <location>
        <begin position="93"/>
        <end position="116"/>
    </location>
</feature>
<dbReference type="Proteomes" id="UP000664132">
    <property type="component" value="Unassembled WGS sequence"/>
</dbReference>
<dbReference type="OrthoDB" id="5153521at2759"/>
<sequence length="263" mass="29057">MSTTSTRNPTEAIERKDIRSASLPFKHDKDKREKWSNGVRPAPGVILNFNTDEVLSASNEGQKMRIRPHKQWSQMYVPNPRLSFKTLRAPFNKLSNRSSEPKSHANKTPKPNGHYDGRARLAHKASAVIDANDHTSSSLSRSLLELLPQHSNNTESAIQIALRESAVAADADILYSYDNKGPSPGDKGRKVDLGGLVDLAEQKWLNKKTEEIVKGEYEVLDNSGETVLLRGKGKKSPKQKAAKVAPKAGLDDEDFELIDAPLA</sequence>
<gene>
    <name evidence="2" type="ORF">IFR04_003019</name>
</gene>
<evidence type="ECO:0000256" key="1">
    <source>
        <dbReference type="SAM" id="MobiDB-lite"/>
    </source>
</evidence>
<feature type="region of interest" description="Disordered" evidence="1">
    <location>
        <begin position="1"/>
        <end position="43"/>
    </location>
</feature>
<protein>
    <submittedName>
        <fullName evidence="2">Uncharacterized protein</fullName>
    </submittedName>
</protein>
<keyword evidence="3" id="KW-1185">Reference proteome</keyword>
<evidence type="ECO:0000313" key="2">
    <source>
        <dbReference type="EMBL" id="KAG4423874.1"/>
    </source>
</evidence>
<name>A0A8H7WFJ1_9HELO</name>
<accession>A0A8H7WFJ1</accession>
<dbReference type="AlphaFoldDB" id="A0A8H7WFJ1"/>
<reference evidence="2" key="1">
    <citation type="submission" date="2021-02" db="EMBL/GenBank/DDBJ databases">
        <title>Genome sequence Cadophora malorum strain M34.</title>
        <authorList>
            <person name="Stefanovic E."/>
            <person name="Vu D."/>
            <person name="Scully C."/>
            <person name="Dijksterhuis J."/>
            <person name="Roader J."/>
            <person name="Houbraken J."/>
        </authorList>
    </citation>
    <scope>NUCLEOTIDE SEQUENCE</scope>
    <source>
        <strain evidence="2">M34</strain>
    </source>
</reference>
<dbReference type="EMBL" id="JAFJYH010000028">
    <property type="protein sequence ID" value="KAG4423874.1"/>
    <property type="molecule type" value="Genomic_DNA"/>
</dbReference>
<comment type="caution">
    <text evidence="2">The sequence shown here is derived from an EMBL/GenBank/DDBJ whole genome shotgun (WGS) entry which is preliminary data.</text>
</comment>
<feature type="compositionally biased region" description="Basic and acidic residues" evidence="1">
    <location>
        <begin position="12"/>
        <end position="35"/>
    </location>
</feature>
<organism evidence="2 3">
    <name type="scientific">Cadophora malorum</name>
    <dbReference type="NCBI Taxonomy" id="108018"/>
    <lineage>
        <taxon>Eukaryota</taxon>
        <taxon>Fungi</taxon>
        <taxon>Dikarya</taxon>
        <taxon>Ascomycota</taxon>
        <taxon>Pezizomycotina</taxon>
        <taxon>Leotiomycetes</taxon>
        <taxon>Helotiales</taxon>
        <taxon>Ploettnerulaceae</taxon>
        <taxon>Cadophora</taxon>
    </lineage>
</organism>